<proteinExistence type="predicted"/>
<dbReference type="EMBL" id="UOGD01000206">
    <property type="protein sequence ID" value="VAX21807.1"/>
    <property type="molecule type" value="Genomic_DNA"/>
</dbReference>
<evidence type="ECO:0008006" key="2">
    <source>
        <dbReference type="Google" id="ProtNLM"/>
    </source>
</evidence>
<protein>
    <recommendedName>
        <fullName evidence="2">GxxExxY protein</fullName>
    </recommendedName>
</protein>
<feature type="non-terminal residue" evidence="1">
    <location>
        <position position="1"/>
    </location>
</feature>
<accession>A0A3B1CYW5</accession>
<dbReference type="AlphaFoldDB" id="A0A3B1CYW5"/>
<dbReference type="InterPro" id="IPR026350">
    <property type="entry name" value="GxxExxY"/>
</dbReference>
<organism evidence="1">
    <name type="scientific">hydrothermal vent metagenome</name>
    <dbReference type="NCBI Taxonomy" id="652676"/>
    <lineage>
        <taxon>unclassified sequences</taxon>
        <taxon>metagenomes</taxon>
        <taxon>ecological metagenomes</taxon>
    </lineage>
</organism>
<dbReference type="Gene3D" id="3.90.320.10">
    <property type="match status" value="1"/>
</dbReference>
<gene>
    <name evidence="1" type="ORF">MNBD_IGNAVI01-555</name>
</gene>
<dbReference type="InterPro" id="IPR011604">
    <property type="entry name" value="PDDEXK-like_dom_sf"/>
</dbReference>
<reference evidence="1" key="1">
    <citation type="submission" date="2018-06" db="EMBL/GenBank/DDBJ databases">
        <authorList>
            <person name="Zhirakovskaya E."/>
        </authorList>
    </citation>
    <scope>NUCLEOTIDE SEQUENCE</scope>
</reference>
<name>A0A3B1CYW5_9ZZZZ</name>
<sequence length="129" mass="14703">KDLIYKVNGAAIEVHKALGPGLLESVYHKCMKHELSNRGIKFQSELIVAINYKGIEVDAELRCDLFVEDILPVELKATDGINPIHEAQIMTYMKLLNVPEGLLLNFNVTNLFKEGQRTYVNELYRTLKE</sequence>
<dbReference type="Pfam" id="PF13366">
    <property type="entry name" value="PDDEXK_3"/>
    <property type="match status" value="1"/>
</dbReference>
<evidence type="ECO:0000313" key="1">
    <source>
        <dbReference type="EMBL" id="VAX21807.1"/>
    </source>
</evidence>
<dbReference type="NCBIfam" id="TIGR04256">
    <property type="entry name" value="GxxExxY"/>
    <property type="match status" value="1"/>
</dbReference>